<proteinExistence type="predicted"/>
<dbReference type="InterPro" id="IPR013320">
    <property type="entry name" value="ConA-like_dom_sf"/>
</dbReference>
<feature type="domain" description="CBM3" evidence="2">
    <location>
        <begin position="59"/>
        <end position="213"/>
    </location>
</feature>
<evidence type="ECO:0000313" key="3">
    <source>
        <dbReference type="EMBL" id="MFC1417473.1"/>
    </source>
</evidence>
<reference evidence="3 4" key="1">
    <citation type="submission" date="2024-09" db="EMBL/GenBank/DDBJ databases">
        <authorList>
            <person name="Lee S.D."/>
        </authorList>
    </citation>
    <scope>NUCLEOTIDE SEQUENCE [LARGE SCALE GENOMIC DNA]</scope>
    <source>
        <strain evidence="3 4">N8-3</strain>
    </source>
</reference>
<keyword evidence="4" id="KW-1185">Reference proteome</keyword>
<organism evidence="3 4">
    <name type="scientific">Streptacidiphilus cavernicola</name>
    <dbReference type="NCBI Taxonomy" id="3342716"/>
    <lineage>
        <taxon>Bacteria</taxon>
        <taxon>Bacillati</taxon>
        <taxon>Actinomycetota</taxon>
        <taxon>Actinomycetes</taxon>
        <taxon>Kitasatosporales</taxon>
        <taxon>Streptomycetaceae</taxon>
        <taxon>Streptacidiphilus</taxon>
    </lineage>
</organism>
<dbReference type="Gene3D" id="2.60.120.200">
    <property type="match status" value="1"/>
</dbReference>
<protein>
    <submittedName>
        <fullName evidence="3">Cellulose binding domain-containing protein</fullName>
    </submittedName>
</protein>
<evidence type="ECO:0000313" key="4">
    <source>
        <dbReference type="Proteomes" id="UP001592531"/>
    </source>
</evidence>
<sequence length="490" mass="52871">MGSALGRRRAQSTSRAATVFRAVVFFSLVAAVVFVTRPLWHSKASSSGSRSGDATGPAAPLLSVRYRPGAQPSDSASFSQPWMQLVNTAQQPVVLDEVTLRYYFKQEGTRGYAFNCIYAEVGCSHVAEKIVALPSPVGDADHYLQVSFTADAGSLAPKANSGAIELQLYRPDKAAMKESADFSFNGADAKAYRENEHITAYVNGRLAWGTEPAGAAAPASSAPVPLDAAAGVVFDDFHYTGPDDPALNQHGWIVRTADGGPGVLDTWKASGVSFPVMSGAKGGQVLNLRATTDGTKSGTTQAEIQSRDIPFFTGTYAARIHFNDQPTHGVNGDPINEDFYMISPDNPKYSEIDAEYEPNGGWGAPGPRLDTTTWYSADAGDRITQKNMISLNGWHTLVITAAKGVVTYSMDGSVLYTTTGKYYPREPMSANFNTWFVNTLHLGGDRQWDMQVNWLYYNSAHTMTLSQVQHTVDGLYAGGANYVNTIAKKH</sequence>
<dbReference type="SMART" id="SM01067">
    <property type="entry name" value="CBM_3"/>
    <property type="match status" value="1"/>
</dbReference>
<dbReference type="Pfam" id="PF00942">
    <property type="entry name" value="CBM_3"/>
    <property type="match status" value="1"/>
</dbReference>
<dbReference type="InterPro" id="IPR008965">
    <property type="entry name" value="CBM2/CBM3_carb-bd_dom_sf"/>
</dbReference>
<name>A0ABV6VUY1_9ACTN</name>
<keyword evidence="1" id="KW-0812">Transmembrane</keyword>
<dbReference type="Gene3D" id="2.60.40.710">
    <property type="entry name" value="Endoglucanase-like"/>
    <property type="match status" value="1"/>
</dbReference>
<accession>A0ABV6VUY1</accession>
<dbReference type="PROSITE" id="PS51172">
    <property type="entry name" value="CBM3"/>
    <property type="match status" value="1"/>
</dbReference>
<dbReference type="InterPro" id="IPR036966">
    <property type="entry name" value="CBM3_sf"/>
</dbReference>
<evidence type="ECO:0000256" key="1">
    <source>
        <dbReference type="SAM" id="Phobius"/>
    </source>
</evidence>
<feature type="transmembrane region" description="Helical" evidence="1">
    <location>
        <begin position="20"/>
        <end position="40"/>
    </location>
</feature>
<dbReference type="InterPro" id="IPR001956">
    <property type="entry name" value="CBM3"/>
</dbReference>
<dbReference type="Proteomes" id="UP001592531">
    <property type="component" value="Unassembled WGS sequence"/>
</dbReference>
<keyword evidence="1" id="KW-1133">Transmembrane helix</keyword>
<dbReference type="CDD" id="cd00413">
    <property type="entry name" value="Glyco_hydrolase_16"/>
    <property type="match status" value="1"/>
</dbReference>
<keyword evidence="1" id="KW-0472">Membrane</keyword>
<dbReference type="SUPFAM" id="SSF49384">
    <property type="entry name" value="Carbohydrate-binding domain"/>
    <property type="match status" value="1"/>
</dbReference>
<comment type="caution">
    <text evidence="3">The sequence shown here is derived from an EMBL/GenBank/DDBJ whole genome shotgun (WGS) entry which is preliminary data.</text>
</comment>
<dbReference type="SUPFAM" id="SSF49899">
    <property type="entry name" value="Concanavalin A-like lectins/glucanases"/>
    <property type="match status" value="1"/>
</dbReference>
<dbReference type="RefSeq" id="WP_380535601.1">
    <property type="nucleotide sequence ID" value="NZ_JBHFAB010000007.1"/>
</dbReference>
<dbReference type="EMBL" id="JBHFAB010000007">
    <property type="protein sequence ID" value="MFC1417473.1"/>
    <property type="molecule type" value="Genomic_DNA"/>
</dbReference>
<evidence type="ECO:0000259" key="2">
    <source>
        <dbReference type="PROSITE" id="PS51172"/>
    </source>
</evidence>
<gene>
    <name evidence="3" type="ORF">ACEZDE_12530</name>
</gene>